<feature type="coiled-coil region" evidence="1">
    <location>
        <begin position="880"/>
        <end position="979"/>
    </location>
</feature>
<gene>
    <name evidence="3" type="ORF">IC231_10540</name>
</gene>
<dbReference type="Pfam" id="PF13476">
    <property type="entry name" value="AAA_23"/>
    <property type="match status" value="1"/>
</dbReference>
<feature type="coiled-coil region" evidence="1">
    <location>
        <begin position="470"/>
        <end position="536"/>
    </location>
</feature>
<keyword evidence="4" id="KW-1185">Reference proteome</keyword>
<evidence type="ECO:0000256" key="1">
    <source>
        <dbReference type="SAM" id="Coils"/>
    </source>
</evidence>
<dbReference type="InterPro" id="IPR027417">
    <property type="entry name" value="P-loop_NTPase"/>
</dbReference>
<dbReference type="Gene3D" id="3.40.50.300">
    <property type="entry name" value="P-loop containing nucleotide triphosphate hydrolases"/>
    <property type="match status" value="2"/>
</dbReference>
<evidence type="ECO:0000259" key="2">
    <source>
        <dbReference type="Pfam" id="PF13476"/>
    </source>
</evidence>
<dbReference type="Gene3D" id="1.20.5.340">
    <property type="match status" value="1"/>
</dbReference>
<protein>
    <submittedName>
        <fullName evidence="3">AAA family ATPase</fullName>
    </submittedName>
</protein>
<evidence type="ECO:0000313" key="4">
    <source>
        <dbReference type="Proteomes" id="UP000642468"/>
    </source>
</evidence>
<dbReference type="Proteomes" id="UP000642468">
    <property type="component" value="Unassembled WGS sequence"/>
</dbReference>
<dbReference type="EMBL" id="JACWZZ010000002">
    <property type="protein sequence ID" value="MBD2715474.1"/>
    <property type="molecule type" value="Genomic_DNA"/>
</dbReference>
<name>A0ABR8JF34_9BACT</name>
<evidence type="ECO:0000313" key="3">
    <source>
        <dbReference type="EMBL" id="MBD2715474.1"/>
    </source>
</evidence>
<dbReference type="RefSeq" id="WP_190784477.1">
    <property type="nucleotide sequence ID" value="NZ_JACWZZ010000002.1"/>
</dbReference>
<feature type="domain" description="Rad50/SbcC-type AAA" evidence="2">
    <location>
        <begin position="6"/>
        <end position="277"/>
    </location>
</feature>
<organism evidence="3 4">
    <name type="scientific">Hymenobacter duratus</name>
    <dbReference type="NCBI Taxonomy" id="2771356"/>
    <lineage>
        <taxon>Bacteria</taxon>
        <taxon>Pseudomonadati</taxon>
        <taxon>Bacteroidota</taxon>
        <taxon>Cytophagia</taxon>
        <taxon>Cytophagales</taxon>
        <taxon>Hymenobacteraceae</taxon>
        <taxon>Hymenobacter</taxon>
    </lineage>
</organism>
<dbReference type="Pfam" id="PF13558">
    <property type="entry name" value="SbcC_Walker_B"/>
    <property type="match status" value="1"/>
</dbReference>
<proteinExistence type="predicted"/>
<accession>A0ABR8JF34</accession>
<keyword evidence="1" id="KW-0175">Coiled coil</keyword>
<feature type="coiled-coil region" evidence="1">
    <location>
        <begin position="722"/>
        <end position="825"/>
    </location>
</feature>
<dbReference type="SUPFAM" id="SSF52540">
    <property type="entry name" value="P-loop containing nucleoside triphosphate hydrolases"/>
    <property type="match status" value="2"/>
</dbReference>
<comment type="caution">
    <text evidence="3">The sequence shown here is derived from an EMBL/GenBank/DDBJ whole genome shotgun (WGS) entry which is preliminary data.</text>
</comment>
<sequence length="1145" mass="128923">MKILRVRFCNLNSLRGEHTVDFSLSPLADAGLFAITGATGAGKTTILDAITLALYGQVPRHETTGPEQVMSHGTGESWAEVEFEVNGRHYRSKWGQYRARKRPEGNLQPPSMELSERQVADDGEETWPFLETYKSKVPVRVAELSGLEYKQFLRSVLLAQGDFTRFLKAPAGERAQLLEKITDTRKYSDISRATFERAKHETQQAEQLRAGLAGVTLLSAEEVAFLEGEAQDLTRQLTAATAAQEQLREARQWHLRLQELRQKLTTTRQRQQQLAAQAETLAPLRQRLALHQQAAPFATDYALLRQTEQQLARVQQEVEQLRRQLPQLQERRAAAETTRNAARQAHEQAKAFQETQEPKLREAEQLDQNIRQQESQLQENRQAYDKRNTECKRIKAELAAAEAQTQEARQFLSTSSEWLLRHGRRAEMLDVFAAFTGLVQDWDRLRTENGQLEGRVTHLTKRLATLQHDEQQCAATAEAARQQLAEQQQQTRQAATTRDEQLRQLHHHIGSLRRELAEKEARREEMRQLVQAHQLILNHEQARQQLRPHEPCPLCGATEHPYAAGVLGLTDASLAQETAKAELLTQEAHALNTRVNHLNTFLNLLENAGGDFTNIATDAPLQLITPAAEEMVPATSRAIVRQLKDLEQQQVATERSLAQTVAEQQAAVRAQVGAQHDLQEARLAFEEVRDQLPTVQKQLESLLSNFDLAFTGENGAAMLTQLRGLETEYQTRKQQHTKAEQQDKVGQALIEKLTRDEQDIRVWLREHRQDLIDQNDAIEKQKKQLQELIPEPNIALLRQQLEEAVRAAEQQRQRTEQQLLQHETAHTVAANTLRQREQDAGQQQQARQQQHAALVAGLTAAGLAPDPAALPALLLPDPELTTLQSQLRRHEQEVALAAETLQETTALLQTEEARALTPEPPEVIDQQLNAYSQQLAALNQQLGQRQERLSSHRAGQERHATLAAELEKQQQEARRWRELAELIGSADGKKFSEFAQGLTLARLVDLANRHLHRFTDRYRILRNPEQHLDLLIQDEYQAAAVRSMNSLSGGESFLVSLALALGLSELAGRKTQIDTLFIDEGFGTLDPDTLDVALSALEMLQGTGKTIGIISHVEALKERVQTQINVRKGAGGVSSLQVLGFGENV</sequence>
<feature type="coiled-coil region" evidence="1">
    <location>
        <begin position="304"/>
        <end position="404"/>
    </location>
</feature>
<reference evidence="3 4" key="1">
    <citation type="submission" date="2020-09" db="EMBL/GenBank/DDBJ databases">
        <authorList>
            <person name="Kim M.K."/>
        </authorList>
    </citation>
    <scope>NUCLEOTIDE SEQUENCE [LARGE SCALE GENOMIC DNA]</scope>
    <source>
        <strain evidence="3 4">BT646</strain>
    </source>
</reference>
<dbReference type="InterPro" id="IPR038729">
    <property type="entry name" value="Rad50/SbcC_AAA"/>
</dbReference>
<feature type="coiled-coil region" evidence="1">
    <location>
        <begin position="223"/>
        <end position="277"/>
    </location>
</feature>
<dbReference type="PANTHER" id="PTHR32114:SF2">
    <property type="entry name" value="ABC TRANSPORTER ABCH.3"/>
    <property type="match status" value="1"/>
</dbReference>
<dbReference type="PANTHER" id="PTHR32114">
    <property type="entry name" value="ABC TRANSPORTER ABCH.3"/>
    <property type="match status" value="1"/>
</dbReference>